<evidence type="ECO:0000313" key="3">
    <source>
        <dbReference type="Proteomes" id="UP001596091"/>
    </source>
</evidence>
<dbReference type="InterPro" id="IPR032710">
    <property type="entry name" value="NTF2-like_dom_sf"/>
</dbReference>
<feature type="domain" description="DUF4440" evidence="1">
    <location>
        <begin position="54"/>
        <end position="161"/>
    </location>
</feature>
<organism evidence="2 3">
    <name type="scientific">Acidicapsa dinghuensis</name>
    <dbReference type="NCBI Taxonomy" id="2218256"/>
    <lineage>
        <taxon>Bacteria</taxon>
        <taxon>Pseudomonadati</taxon>
        <taxon>Acidobacteriota</taxon>
        <taxon>Terriglobia</taxon>
        <taxon>Terriglobales</taxon>
        <taxon>Acidobacteriaceae</taxon>
        <taxon>Acidicapsa</taxon>
    </lineage>
</organism>
<gene>
    <name evidence="2" type="ORF">ACFPT7_01105</name>
</gene>
<evidence type="ECO:0000313" key="2">
    <source>
        <dbReference type="EMBL" id="MFC5860885.1"/>
    </source>
</evidence>
<dbReference type="SUPFAM" id="SSF54427">
    <property type="entry name" value="NTF2-like"/>
    <property type="match status" value="1"/>
</dbReference>
<dbReference type="InterPro" id="IPR027843">
    <property type="entry name" value="DUF4440"/>
</dbReference>
<evidence type="ECO:0000259" key="1">
    <source>
        <dbReference type="Pfam" id="PF14534"/>
    </source>
</evidence>
<name>A0ABW1EA77_9BACT</name>
<sequence>MPRTILTQMPIASRRLLWAAWLAVVFTIVMPQGIGQTPKRGMPRAQRHEYKHEIEKCEEAWRTAMLNGNSTELASLLADDYTAISSTGTIETKDEAVDGVRSGKFKLTSLEVSDKKVRIYHSTAVVTSVADIDGTRNDQTLKGRYRYTRVYVRNSAGQWKIVSFEASRVEDTEERK</sequence>
<dbReference type="Gene3D" id="3.10.450.50">
    <property type="match status" value="1"/>
</dbReference>
<dbReference type="Pfam" id="PF14534">
    <property type="entry name" value="DUF4440"/>
    <property type="match status" value="1"/>
</dbReference>
<reference evidence="3" key="1">
    <citation type="journal article" date="2019" name="Int. J. Syst. Evol. Microbiol.">
        <title>The Global Catalogue of Microorganisms (GCM) 10K type strain sequencing project: providing services to taxonomists for standard genome sequencing and annotation.</title>
        <authorList>
            <consortium name="The Broad Institute Genomics Platform"/>
            <consortium name="The Broad Institute Genome Sequencing Center for Infectious Disease"/>
            <person name="Wu L."/>
            <person name="Ma J."/>
        </authorList>
    </citation>
    <scope>NUCLEOTIDE SEQUENCE [LARGE SCALE GENOMIC DNA]</scope>
    <source>
        <strain evidence="3">JCM 4087</strain>
    </source>
</reference>
<comment type="caution">
    <text evidence="2">The sequence shown here is derived from an EMBL/GenBank/DDBJ whole genome shotgun (WGS) entry which is preliminary data.</text>
</comment>
<dbReference type="Proteomes" id="UP001596091">
    <property type="component" value="Unassembled WGS sequence"/>
</dbReference>
<dbReference type="EMBL" id="JBHSPH010000001">
    <property type="protein sequence ID" value="MFC5860885.1"/>
    <property type="molecule type" value="Genomic_DNA"/>
</dbReference>
<protein>
    <submittedName>
        <fullName evidence="2">Nuclear transport factor 2 family protein</fullName>
    </submittedName>
</protein>
<accession>A0ABW1EA77</accession>
<proteinExistence type="predicted"/>
<keyword evidence="3" id="KW-1185">Reference proteome</keyword>
<dbReference type="RefSeq" id="WP_263334924.1">
    <property type="nucleotide sequence ID" value="NZ_JAGSYH010000002.1"/>
</dbReference>